<dbReference type="Proteomes" id="UP000325577">
    <property type="component" value="Linkage Group LG1"/>
</dbReference>
<evidence type="ECO:0000313" key="1">
    <source>
        <dbReference type="EMBL" id="KAA8546580.1"/>
    </source>
</evidence>
<organism evidence="1 2">
    <name type="scientific">Nyssa sinensis</name>
    <dbReference type="NCBI Taxonomy" id="561372"/>
    <lineage>
        <taxon>Eukaryota</taxon>
        <taxon>Viridiplantae</taxon>
        <taxon>Streptophyta</taxon>
        <taxon>Embryophyta</taxon>
        <taxon>Tracheophyta</taxon>
        <taxon>Spermatophyta</taxon>
        <taxon>Magnoliopsida</taxon>
        <taxon>eudicotyledons</taxon>
        <taxon>Gunneridae</taxon>
        <taxon>Pentapetalae</taxon>
        <taxon>asterids</taxon>
        <taxon>Cornales</taxon>
        <taxon>Nyssaceae</taxon>
        <taxon>Nyssa</taxon>
    </lineage>
</organism>
<reference evidence="1 2" key="1">
    <citation type="submission" date="2019-09" db="EMBL/GenBank/DDBJ databases">
        <title>A chromosome-level genome assembly of the Chinese tupelo Nyssa sinensis.</title>
        <authorList>
            <person name="Yang X."/>
            <person name="Kang M."/>
            <person name="Yang Y."/>
            <person name="Xiong H."/>
            <person name="Wang M."/>
            <person name="Zhang Z."/>
            <person name="Wang Z."/>
            <person name="Wu H."/>
            <person name="Ma T."/>
            <person name="Liu J."/>
            <person name="Xi Z."/>
        </authorList>
    </citation>
    <scope>NUCLEOTIDE SEQUENCE [LARGE SCALE GENOMIC DNA]</scope>
    <source>
        <strain evidence="1">J267</strain>
        <tissue evidence="1">Leaf</tissue>
    </source>
</reference>
<protein>
    <submittedName>
        <fullName evidence="1">Uncharacterized protein</fullName>
    </submittedName>
</protein>
<gene>
    <name evidence="1" type="ORF">F0562_002681</name>
</gene>
<dbReference type="AlphaFoldDB" id="A0A5J5BWV8"/>
<dbReference type="OrthoDB" id="913480at2759"/>
<accession>A0A5J5BWV8</accession>
<evidence type="ECO:0000313" key="2">
    <source>
        <dbReference type="Proteomes" id="UP000325577"/>
    </source>
</evidence>
<name>A0A5J5BWV8_9ASTE</name>
<sequence length="318" mass="35941">MLSKSLFNSSKIVAEKDIRVKFTSSYCSMDPLMPKQQKIQVMRMKSMREHCIEDRGDGHTVIDKPFQEDNEVMEENGVETMIMKGVNVNGNDGSNIKENLKTSQEIYKEQLVDKEDAFEQLSTEHRARKFNVESCMFCSGEINLFLGDDNDDGVEKSCSRALETNFVCEDTQDSEEDREVRVNAIGLLEVGKWGEKGEVTELSEAVLKPNPLYLAILLAGLAAEDAKQKQWQPKLEFVQRKNPTRKAEEGSSPAKQLKSTMMKRKNARTGLIQCTPKKLITTLDMKENAGGIKREHLGNATTVKSVTKRRALEDLQKK</sequence>
<dbReference type="EMBL" id="CM018032">
    <property type="protein sequence ID" value="KAA8546580.1"/>
    <property type="molecule type" value="Genomic_DNA"/>
</dbReference>
<keyword evidence="2" id="KW-1185">Reference proteome</keyword>
<proteinExistence type="predicted"/>